<comment type="caution">
    <text evidence="7">The sequence shown here is derived from an EMBL/GenBank/DDBJ whole genome shotgun (WGS) entry which is preliminary data.</text>
</comment>
<keyword evidence="8" id="KW-1185">Reference proteome</keyword>
<evidence type="ECO:0000256" key="2">
    <source>
        <dbReference type="ARBA" id="ARBA00007365"/>
    </source>
</evidence>
<dbReference type="Gene3D" id="2.40.100.10">
    <property type="entry name" value="Cyclophilin-like"/>
    <property type="match status" value="1"/>
</dbReference>
<dbReference type="PROSITE" id="PS00170">
    <property type="entry name" value="CSA_PPIASE_1"/>
    <property type="match status" value="1"/>
</dbReference>
<name>A0ABV7WUB3_9GAMM</name>
<dbReference type="PRINTS" id="PR00153">
    <property type="entry name" value="CSAPPISMRASE"/>
</dbReference>
<evidence type="ECO:0000313" key="8">
    <source>
        <dbReference type="Proteomes" id="UP001595710"/>
    </source>
</evidence>
<evidence type="ECO:0000313" key="7">
    <source>
        <dbReference type="EMBL" id="MFC3702577.1"/>
    </source>
</evidence>
<sequence>MNVLMKTSMGDITIKLDTEKAPNTAENFKNYVEAGFYDGLIFHRVINGFMIQGGGFEPGMKQRETNDPIDNEANNGLKNAKYTLAMARTMDPHSATGQFFINVADNTFLDHKSETVDGWGYAVFGEVVDGTDVVERIKAVPTTFKGGHQDVPTEDVIIESATLID</sequence>
<comment type="catalytic activity">
    <reaction evidence="5">
        <text>[protein]-peptidylproline (omega=180) = [protein]-peptidylproline (omega=0)</text>
        <dbReference type="Rhea" id="RHEA:16237"/>
        <dbReference type="Rhea" id="RHEA-COMP:10747"/>
        <dbReference type="Rhea" id="RHEA-COMP:10748"/>
        <dbReference type="ChEBI" id="CHEBI:83833"/>
        <dbReference type="ChEBI" id="CHEBI:83834"/>
        <dbReference type="EC" id="5.2.1.8"/>
    </reaction>
</comment>
<evidence type="ECO:0000256" key="5">
    <source>
        <dbReference type="RuleBase" id="RU363019"/>
    </source>
</evidence>
<dbReference type="InterPro" id="IPR002130">
    <property type="entry name" value="Cyclophilin-type_PPIase_dom"/>
</dbReference>
<dbReference type="PROSITE" id="PS50072">
    <property type="entry name" value="CSA_PPIASE_2"/>
    <property type="match status" value="1"/>
</dbReference>
<dbReference type="SUPFAM" id="SSF50891">
    <property type="entry name" value="Cyclophilin-like"/>
    <property type="match status" value="1"/>
</dbReference>
<dbReference type="InterPro" id="IPR020892">
    <property type="entry name" value="Cyclophilin-type_PPIase_CS"/>
</dbReference>
<dbReference type="Proteomes" id="UP001595710">
    <property type="component" value="Unassembled WGS sequence"/>
</dbReference>
<evidence type="ECO:0000256" key="4">
    <source>
        <dbReference type="ARBA" id="ARBA00023235"/>
    </source>
</evidence>
<dbReference type="InterPro" id="IPR029000">
    <property type="entry name" value="Cyclophilin-like_dom_sf"/>
</dbReference>
<proteinExistence type="inferred from homology"/>
<dbReference type="PIRSF" id="PIRSF001467">
    <property type="entry name" value="Peptidylpro_ismrse"/>
    <property type="match status" value="1"/>
</dbReference>
<evidence type="ECO:0000256" key="3">
    <source>
        <dbReference type="ARBA" id="ARBA00023110"/>
    </source>
</evidence>
<evidence type="ECO:0000259" key="6">
    <source>
        <dbReference type="PROSITE" id="PS50072"/>
    </source>
</evidence>
<feature type="domain" description="PPIase cyclophilin-type" evidence="6">
    <location>
        <begin position="7"/>
        <end position="163"/>
    </location>
</feature>
<dbReference type="EC" id="5.2.1.8" evidence="5"/>
<reference evidence="8" key="1">
    <citation type="journal article" date="2019" name="Int. J. Syst. Evol. Microbiol.">
        <title>The Global Catalogue of Microorganisms (GCM) 10K type strain sequencing project: providing services to taxonomists for standard genome sequencing and annotation.</title>
        <authorList>
            <consortium name="The Broad Institute Genomics Platform"/>
            <consortium name="The Broad Institute Genome Sequencing Center for Infectious Disease"/>
            <person name="Wu L."/>
            <person name="Ma J."/>
        </authorList>
    </citation>
    <scope>NUCLEOTIDE SEQUENCE [LARGE SCALE GENOMIC DNA]</scope>
    <source>
        <strain evidence="8">CECT 8288</strain>
    </source>
</reference>
<dbReference type="Pfam" id="PF00160">
    <property type="entry name" value="Pro_isomerase"/>
    <property type="match status" value="1"/>
</dbReference>
<dbReference type="CDD" id="cd01920">
    <property type="entry name" value="cyclophilin_EcCYP_like"/>
    <property type="match status" value="1"/>
</dbReference>
<dbReference type="RefSeq" id="WP_290281976.1">
    <property type="nucleotide sequence ID" value="NZ_JAUFQI010000001.1"/>
</dbReference>
<dbReference type="EMBL" id="JBHRYN010000013">
    <property type="protein sequence ID" value="MFC3702577.1"/>
    <property type="molecule type" value="Genomic_DNA"/>
</dbReference>
<evidence type="ECO:0000256" key="1">
    <source>
        <dbReference type="ARBA" id="ARBA00002388"/>
    </source>
</evidence>
<protein>
    <recommendedName>
        <fullName evidence="5">Peptidyl-prolyl cis-trans isomerase</fullName>
        <shortName evidence="5">PPIase</shortName>
        <ecNumber evidence="5">5.2.1.8</ecNumber>
    </recommendedName>
</protein>
<comment type="similarity">
    <text evidence="2 5">Belongs to the cyclophilin-type PPIase family.</text>
</comment>
<organism evidence="7 8">
    <name type="scientific">Reinekea marina</name>
    <dbReference type="NCBI Taxonomy" id="1310421"/>
    <lineage>
        <taxon>Bacteria</taxon>
        <taxon>Pseudomonadati</taxon>
        <taxon>Pseudomonadota</taxon>
        <taxon>Gammaproteobacteria</taxon>
        <taxon>Oceanospirillales</taxon>
        <taxon>Saccharospirillaceae</taxon>
        <taxon>Reinekea</taxon>
    </lineage>
</organism>
<comment type="function">
    <text evidence="1 5">PPIases accelerate the folding of proteins. It catalyzes the cis-trans isomerization of proline imidic peptide bonds in oligopeptides.</text>
</comment>
<keyword evidence="4 5" id="KW-0413">Isomerase</keyword>
<dbReference type="InterPro" id="IPR024936">
    <property type="entry name" value="Cyclophilin-type_PPIase"/>
</dbReference>
<dbReference type="PANTHER" id="PTHR43246">
    <property type="entry name" value="PEPTIDYL-PROLYL CIS-TRANS ISOMERASE CYP38, CHLOROPLASTIC"/>
    <property type="match status" value="1"/>
</dbReference>
<keyword evidence="3 5" id="KW-0697">Rotamase</keyword>
<accession>A0ABV7WUB3</accession>
<dbReference type="GO" id="GO:0016853">
    <property type="term" value="F:isomerase activity"/>
    <property type="evidence" value="ECO:0007669"/>
    <property type="project" value="UniProtKB-KW"/>
</dbReference>
<gene>
    <name evidence="7" type="ORF">ACFOND_13095</name>
</gene>
<dbReference type="InterPro" id="IPR044665">
    <property type="entry name" value="E_coli_cyclophilin_A-like"/>
</dbReference>